<keyword evidence="1 4" id="KW-0808">Transferase</keyword>
<reference evidence="4 5" key="1">
    <citation type="submission" date="2020-08" db="EMBL/GenBank/DDBJ databases">
        <title>Sequencing the genomes of 1000 actinobacteria strains.</title>
        <authorList>
            <person name="Klenk H.-P."/>
        </authorList>
    </citation>
    <scope>NUCLEOTIDE SEQUENCE [LARGE SCALE GENOMIC DNA]</scope>
    <source>
        <strain evidence="4 5">DSM 44551</strain>
    </source>
</reference>
<feature type="binding site" evidence="1">
    <location>
        <position position="50"/>
    </location>
    <ligand>
        <name>Mg(2+)</name>
        <dbReference type="ChEBI" id="CHEBI:18420"/>
        <label>2</label>
    </ligand>
</feature>
<dbReference type="GO" id="GO:0009228">
    <property type="term" value="P:thiamine biosynthetic process"/>
    <property type="evidence" value="ECO:0007669"/>
    <property type="project" value="UniProtKB-KW"/>
</dbReference>
<dbReference type="AlphaFoldDB" id="A0A7W8QQX7"/>
<comment type="caution">
    <text evidence="4">The sequence shown here is derived from an EMBL/GenBank/DDBJ whole genome shotgun (WGS) entry which is preliminary data.</text>
</comment>
<proteinExistence type="inferred from homology"/>
<dbReference type="Pfam" id="PF02769">
    <property type="entry name" value="AIRS_C"/>
    <property type="match status" value="1"/>
</dbReference>
<feature type="domain" description="PurM-like C-terminal" evidence="3">
    <location>
        <begin position="156"/>
        <end position="310"/>
    </location>
</feature>
<dbReference type="InterPro" id="IPR036676">
    <property type="entry name" value="PurM-like_C_sf"/>
</dbReference>
<feature type="binding site" evidence="1">
    <location>
        <begin position="126"/>
        <end position="127"/>
    </location>
    <ligand>
        <name>ATP</name>
        <dbReference type="ChEBI" id="CHEBI:30616"/>
    </ligand>
</feature>
<dbReference type="InterPro" id="IPR010918">
    <property type="entry name" value="PurM-like_C_dom"/>
</dbReference>
<evidence type="ECO:0000259" key="2">
    <source>
        <dbReference type="Pfam" id="PF00586"/>
    </source>
</evidence>
<sequence length="324" mass="32504">MASTIGDLGEFGLIARVTARFPETDDVILGPGDDAAVVGAPDRRVVATMDVLVEGAHFRRDWSAARDVGHKAVAQNCADVEAMGARPTALLIGLAVPGDLPVAWVDGFTEGVRAECAAAGAAVVGGDTVRSERIAVSVTALGSLDGGRAVTRSGARAGDSVAVTGPLGLSAAGMELLASGVEEEAVEKAGARAALDEHRRPGPPYGAGPRAARAGATAMLDVSDGLLQDLGHIAEASGVAVDVRRSALAPPPGLAEAAALLAGYGHRREAADYMLAGGEDHALAAAFPPGAVPAGWAVIGEIREGRGVTVDGRAPAPSGWDHFG</sequence>
<dbReference type="HAMAP" id="MF_02128">
    <property type="entry name" value="TMP_kinase"/>
    <property type="match status" value="1"/>
</dbReference>
<feature type="binding site" evidence="1">
    <location>
        <position position="320"/>
    </location>
    <ligand>
        <name>substrate</name>
    </ligand>
</feature>
<feature type="binding site" evidence="1">
    <location>
        <position position="221"/>
    </location>
    <ligand>
        <name>Mg(2+)</name>
        <dbReference type="ChEBI" id="CHEBI:18420"/>
        <label>3</label>
    </ligand>
</feature>
<evidence type="ECO:0000259" key="3">
    <source>
        <dbReference type="Pfam" id="PF02769"/>
    </source>
</evidence>
<feature type="domain" description="PurM-like N-terminal" evidence="2">
    <location>
        <begin position="32"/>
        <end position="143"/>
    </location>
</feature>
<protein>
    <recommendedName>
        <fullName evidence="1">Thiamine-monophosphate kinase</fullName>
        <shortName evidence="1">TMP kinase</shortName>
        <shortName evidence="1">Thiamine-phosphate kinase</shortName>
        <ecNumber evidence="1">2.7.4.16</ecNumber>
    </recommendedName>
</protein>
<keyword evidence="1" id="KW-0784">Thiamine biosynthesis</keyword>
<keyword evidence="1" id="KW-0479">Metal-binding</keyword>
<dbReference type="GO" id="GO:0005524">
    <property type="term" value="F:ATP binding"/>
    <property type="evidence" value="ECO:0007669"/>
    <property type="project" value="UniProtKB-UniRule"/>
</dbReference>
<dbReference type="Gene3D" id="3.30.1330.10">
    <property type="entry name" value="PurM-like, N-terminal domain"/>
    <property type="match status" value="1"/>
</dbReference>
<dbReference type="NCBIfam" id="TIGR01379">
    <property type="entry name" value="thiL"/>
    <property type="match status" value="1"/>
</dbReference>
<dbReference type="InterPro" id="IPR016188">
    <property type="entry name" value="PurM-like_N"/>
</dbReference>
<dbReference type="InterPro" id="IPR036921">
    <property type="entry name" value="PurM-like_N_sf"/>
</dbReference>
<dbReference type="PANTHER" id="PTHR30270:SF0">
    <property type="entry name" value="THIAMINE-MONOPHOSPHATE KINASE"/>
    <property type="match status" value="1"/>
</dbReference>
<evidence type="ECO:0000313" key="5">
    <source>
        <dbReference type="Proteomes" id="UP000572635"/>
    </source>
</evidence>
<keyword evidence="5" id="KW-1185">Reference proteome</keyword>
<dbReference type="EC" id="2.7.4.16" evidence="1"/>
<dbReference type="NCBIfam" id="NF004351">
    <property type="entry name" value="PRK05731.1-4"/>
    <property type="match status" value="1"/>
</dbReference>
<dbReference type="GO" id="GO:0009030">
    <property type="term" value="F:thiamine-phosphate kinase activity"/>
    <property type="evidence" value="ECO:0007669"/>
    <property type="project" value="UniProtKB-UniRule"/>
</dbReference>
<keyword evidence="1" id="KW-0547">Nucleotide-binding</keyword>
<dbReference type="Proteomes" id="UP000572635">
    <property type="component" value="Unassembled WGS sequence"/>
</dbReference>
<gene>
    <name evidence="1" type="primary">thiL</name>
    <name evidence="4" type="ORF">HDA36_005046</name>
</gene>
<dbReference type="GO" id="GO:0009229">
    <property type="term" value="P:thiamine diphosphate biosynthetic process"/>
    <property type="evidence" value="ECO:0007669"/>
    <property type="project" value="UniProtKB-UniRule"/>
</dbReference>
<organism evidence="4 5">
    <name type="scientific">Nocardiopsis composta</name>
    <dbReference type="NCBI Taxonomy" id="157465"/>
    <lineage>
        <taxon>Bacteria</taxon>
        <taxon>Bacillati</taxon>
        <taxon>Actinomycetota</taxon>
        <taxon>Actinomycetes</taxon>
        <taxon>Streptosporangiales</taxon>
        <taxon>Nocardiopsidaceae</taxon>
        <taxon>Nocardiopsis</taxon>
    </lineage>
</organism>
<feature type="binding site" evidence="1">
    <location>
        <position position="224"/>
    </location>
    <ligand>
        <name>Mg(2+)</name>
        <dbReference type="ChEBI" id="CHEBI:18420"/>
        <label>5</label>
    </ligand>
</feature>
<comment type="miscellaneous">
    <text evidence="1">Reaction mechanism of ThiL seems to utilize a direct, inline transfer of the gamma-phosphate of ATP to TMP rather than a phosphorylated enzyme intermediate.</text>
</comment>
<comment type="pathway">
    <text evidence="1">Cofactor biosynthesis; thiamine diphosphate biosynthesis; thiamine diphosphate from thiamine phosphate: step 1/1.</text>
</comment>
<comment type="function">
    <text evidence="1">Catalyzes the ATP-dependent phosphorylation of thiamine-monophosphate (TMP) to form thiamine-pyrophosphate (TPP), the active form of vitamin B1.</text>
</comment>
<keyword evidence="1 4" id="KW-0418">Kinase</keyword>
<feature type="binding site" evidence="1">
    <location>
        <position position="50"/>
    </location>
    <ligand>
        <name>Mg(2+)</name>
        <dbReference type="ChEBI" id="CHEBI:18420"/>
        <label>1</label>
    </ligand>
</feature>
<feature type="binding site" evidence="1">
    <location>
        <position position="279"/>
    </location>
    <ligand>
        <name>substrate</name>
    </ligand>
</feature>
<name>A0A7W8QQX7_9ACTN</name>
<feature type="binding site" evidence="1">
    <location>
        <position position="127"/>
    </location>
    <ligand>
        <name>Mg(2+)</name>
        <dbReference type="ChEBI" id="CHEBI:18420"/>
        <label>1</label>
    </ligand>
</feature>
<feature type="binding site" evidence="1">
    <location>
        <position position="34"/>
    </location>
    <ligand>
        <name>Mg(2+)</name>
        <dbReference type="ChEBI" id="CHEBI:18420"/>
        <label>4</label>
    </ligand>
</feature>
<feature type="binding site" evidence="1">
    <location>
        <position position="223"/>
    </location>
    <ligand>
        <name>ATP</name>
        <dbReference type="ChEBI" id="CHEBI:30616"/>
    </ligand>
</feature>
<dbReference type="RefSeq" id="WP_184396174.1">
    <property type="nucleotide sequence ID" value="NZ_BAAAJD010000152.1"/>
</dbReference>
<accession>A0A7W8QQX7</accession>
<dbReference type="Gene3D" id="3.90.650.10">
    <property type="entry name" value="PurM-like C-terminal domain"/>
    <property type="match status" value="1"/>
</dbReference>
<feature type="binding site" evidence="1">
    <location>
        <position position="152"/>
    </location>
    <ligand>
        <name>ATP</name>
        <dbReference type="ChEBI" id="CHEBI:30616"/>
    </ligand>
</feature>
<keyword evidence="1" id="KW-0067">ATP-binding</keyword>
<keyword evidence="1" id="KW-0460">Magnesium</keyword>
<comment type="caution">
    <text evidence="1">Lacks conserved residue(s) required for the propagation of feature annotation.</text>
</comment>
<dbReference type="SUPFAM" id="SSF56042">
    <property type="entry name" value="PurM C-terminal domain-like"/>
    <property type="match status" value="1"/>
</dbReference>
<feature type="binding site" evidence="1">
    <location>
        <position position="48"/>
    </location>
    <ligand>
        <name>Mg(2+)</name>
        <dbReference type="ChEBI" id="CHEBI:18420"/>
        <label>4</label>
    </ligand>
</feature>
<comment type="catalytic activity">
    <reaction evidence="1">
        <text>thiamine phosphate + ATP = thiamine diphosphate + ADP</text>
        <dbReference type="Rhea" id="RHEA:15913"/>
        <dbReference type="ChEBI" id="CHEBI:30616"/>
        <dbReference type="ChEBI" id="CHEBI:37575"/>
        <dbReference type="ChEBI" id="CHEBI:58937"/>
        <dbReference type="ChEBI" id="CHEBI:456216"/>
        <dbReference type="EC" id="2.7.4.16"/>
    </reaction>
</comment>
<evidence type="ECO:0000256" key="1">
    <source>
        <dbReference type="HAMAP-Rule" id="MF_02128"/>
    </source>
</evidence>
<feature type="binding site" evidence="1">
    <location>
        <position position="79"/>
    </location>
    <ligand>
        <name>Mg(2+)</name>
        <dbReference type="ChEBI" id="CHEBI:18420"/>
        <label>4</label>
    </ligand>
</feature>
<feature type="binding site" evidence="1">
    <location>
        <position position="34"/>
    </location>
    <ligand>
        <name>Mg(2+)</name>
        <dbReference type="ChEBI" id="CHEBI:18420"/>
        <label>3</label>
    </ligand>
</feature>
<dbReference type="CDD" id="cd02194">
    <property type="entry name" value="ThiL"/>
    <property type="match status" value="1"/>
</dbReference>
<feature type="binding site" evidence="1">
    <location>
        <position position="79"/>
    </location>
    <ligand>
        <name>Mg(2+)</name>
        <dbReference type="ChEBI" id="CHEBI:18420"/>
        <label>2</label>
    </ligand>
</feature>
<evidence type="ECO:0000313" key="4">
    <source>
        <dbReference type="EMBL" id="MBB5434962.1"/>
    </source>
</evidence>
<dbReference type="PIRSF" id="PIRSF005303">
    <property type="entry name" value="Thiam_monoph_kin"/>
    <property type="match status" value="1"/>
</dbReference>
<dbReference type="Pfam" id="PF00586">
    <property type="entry name" value="AIRS"/>
    <property type="match status" value="1"/>
</dbReference>
<feature type="binding site" evidence="1">
    <location>
        <position position="79"/>
    </location>
    <ligand>
        <name>Mg(2+)</name>
        <dbReference type="ChEBI" id="CHEBI:18420"/>
        <label>3</label>
    </ligand>
</feature>
<dbReference type="PANTHER" id="PTHR30270">
    <property type="entry name" value="THIAMINE-MONOPHOSPHATE KINASE"/>
    <property type="match status" value="1"/>
</dbReference>
<feature type="binding site" evidence="1">
    <location>
        <position position="57"/>
    </location>
    <ligand>
        <name>substrate</name>
    </ligand>
</feature>
<dbReference type="EMBL" id="JACHDB010000001">
    <property type="protein sequence ID" value="MBB5434962.1"/>
    <property type="molecule type" value="Genomic_DNA"/>
</dbReference>
<dbReference type="GO" id="GO:0000287">
    <property type="term" value="F:magnesium ion binding"/>
    <property type="evidence" value="ECO:0007669"/>
    <property type="project" value="UniProtKB-UniRule"/>
</dbReference>
<comment type="similarity">
    <text evidence="1">Belongs to the thiamine-monophosphate kinase family.</text>
</comment>
<dbReference type="UniPathway" id="UPA00060">
    <property type="reaction ID" value="UER00142"/>
</dbReference>
<dbReference type="InterPro" id="IPR006283">
    <property type="entry name" value="ThiL-like"/>
</dbReference>
<dbReference type="SUPFAM" id="SSF55326">
    <property type="entry name" value="PurM N-terminal domain-like"/>
    <property type="match status" value="1"/>
</dbReference>